<evidence type="ECO:0000313" key="5">
    <source>
        <dbReference type="Proteomes" id="UP000443153"/>
    </source>
</evidence>
<comment type="caution">
    <text evidence="4">The sequence shown here is derived from an EMBL/GenBank/DDBJ whole genome shotgun (WGS) entry which is preliminary data.</text>
</comment>
<dbReference type="RefSeq" id="WP_154364838.1">
    <property type="nucleotide sequence ID" value="NZ_WKJH01000003.1"/>
</dbReference>
<dbReference type="Proteomes" id="UP000443153">
    <property type="component" value="Unassembled WGS sequence"/>
</dbReference>
<keyword evidence="2" id="KW-0547">Nucleotide-binding</keyword>
<evidence type="ECO:0000313" key="4">
    <source>
        <dbReference type="EMBL" id="MRX63719.1"/>
    </source>
</evidence>
<dbReference type="PANTHER" id="PTHR13504:SF38">
    <property type="entry name" value="FIDO DOMAIN-CONTAINING PROTEIN"/>
    <property type="match status" value="1"/>
</dbReference>
<name>A0A6I2MM49_9FLAO</name>
<reference evidence="4 5" key="1">
    <citation type="submission" date="2019-11" db="EMBL/GenBank/DDBJ databases">
        <title>Maribacter lutea sp. nov., a marine bacterium isolated from intertidal sand.</title>
        <authorList>
            <person name="Liu A."/>
        </authorList>
    </citation>
    <scope>NUCLEOTIDE SEQUENCE [LARGE SCALE GENOMIC DNA]</scope>
    <source>
        <strain evidence="4 5">RZ05</strain>
    </source>
</reference>
<dbReference type="Gene3D" id="1.10.3290.10">
    <property type="entry name" value="Fido-like domain"/>
    <property type="match status" value="1"/>
</dbReference>
<proteinExistence type="predicted"/>
<gene>
    <name evidence="4" type="ORF">GJ691_06015</name>
</gene>
<evidence type="ECO:0000259" key="3">
    <source>
        <dbReference type="PROSITE" id="PS51459"/>
    </source>
</evidence>
<feature type="binding site" evidence="2">
    <location>
        <begin position="279"/>
        <end position="282"/>
    </location>
    <ligand>
        <name>ATP</name>
        <dbReference type="ChEBI" id="CHEBI:30616"/>
    </ligand>
</feature>
<keyword evidence="5" id="KW-1185">Reference proteome</keyword>
<dbReference type="OrthoDB" id="9814400at2"/>
<dbReference type="InterPro" id="IPR003812">
    <property type="entry name" value="Fido"/>
</dbReference>
<protein>
    <submittedName>
        <fullName evidence="4">Cell filamentation protein Fic</fullName>
    </submittedName>
</protein>
<dbReference type="SUPFAM" id="SSF140931">
    <property type="entry name" value="Fic-like"/>
    <property type="match status" value="1"/>
</dbReference>
<keyword evidence="2" id="KW-0067">ATP-binding</keyword>
<dbReference type="EMBL" id="WKJH01000003">
    <property type="protein sequence ID" value="MRX63719.1"/>
    <property type="molecule type" value="Genomic_DNA"/>
</dbReference>
<dbReference type="InterPro" id="IPR040198">
    <property type="entry name" value="Fido_containing"/>
</dbReference>
<dbReference type="GO" id="GO:0005524">
    <property type="term" value="F:ATP binding"/>
    <property type="evidence" value="ECO:0007669"/>
    <property type="project" value="UniProtKB-KW"/>
</dbReference>
<dbReference type="Pfam" id="PF02661">
    <property type="entry name" value="Fic"/>
    <property type="match status" value="1"/>
</dbReference>
<feature type="binding site" evidence="2">
    <location>
        <begin position="341"/>
        <end position="348"/>
    </location>
    <ligand>
        <name>ATP</name>
        <dbReference type="ChEBI" id="CHEBI:30616"/>
    </ligand>
</feature>
<dbReference type="AlphaFoldDB" id="A0A6I2MM49"/>
<dbReference type="PROSITE" id="PS51459">
    <property type="entry name" value="FIDO"/>
    <property type="match status" value="1"/>
</dbReference>
<evidence type="ECO:0000256" key="2">
    <source>
        <dbReference type="PIRSR" id="PIRSR640198-2"/>
    </source>
</evidence>
<sequence length="512" mass="59129">MNTKRFSHKITVFHGIKAPEEGVLVGYGAIMEGFQLQMPFPEKLAIISTKRRSYSTENWKVFSSRAAFDDTLYRHLVFALKYEGINLLFFKKLFDQLSEQDITTLVQLEPTGQYSRKIWFLYEWLLQKQLAIKDLTIKNFVPLIDDKMQYCVKGSRSSRHRIINNLPGTKDFCPLIFKTEKLETYINANIAGKKNTFLNGIHKDVLQRASSFLLLKDSKASFTIEGENPGNNRAMRWGKAIGQAGQKPLSIDELIRLQQIVIENSRFLEMGLRKKGGFVGEHDRVTGEPIPDHISAKAADVEPLLKGLMATNEALQDQTYDAVLAAATIAFGFVFIHPFVDGNGRLHRYIIHHILAKKEFTQQGVIFPVSSSILDHIDDYKTVLESYSHPLLNHIDWKETEDHNVDVTNDTIDFYRYFDATKQAEFLYDCVQDTLERVIPEEVTYLQNYDAFKRYIDNNFEMPDKLVAHLVRFLEQNDGVLSKRALKKEFSVLKEKEIMEIEKQYKTIFLED</sequence>
<feature type="active site" evidence="1">
    <location>
        <position position="337"/>
    </location>
</feature>
<accession>A0A6I2MM49</accession>
<dbReference type="InterPro" id="IPR036597">
    <property type="entry name" value="Fido-like_dom_sf"/>
</dbReference>
<organism evidence="4 5">
    <name type="scientific">Maribacter luteus</name>
    <dbReference type="NCBI Taxonomy" id="2594478"/>
    <lineage>
        <taxon>Bacteria</taxon>
        <taxon>Pseudomonadati</taxon>
        <taxon>Bacteroidota</taxon>
        <taxon>Flavobacteriia</taxon>
        <taxon>Flavobacteriales</taxon>
        <taxon>Flavobacteriaceae</taxon>
        <taxon>Maribacter</taxon>
    </lineage>
</organism>
<dbReference type="PANTHER" id="PTHR13504">
    <property type="entry name" value="FIDO DOMAIN-CONTAINING PROTEIN DDB_G0283145"/>
    <property type="match status" value="1"/>
</dbReference>
<feature type="domain" description="Fido" evidence="3">
    <location>
        <begin position="249"/>
        <end position="400"/>
    </location>
</feature>
<evidence type="ECO:0000256" key="1">
    <source>
        <dbReference type="PIRSR" id="PIRSR640198-1"/>
    </source>
</evidence>